<name>A0A450S8M9_9GAMM</name>
<accession>A0A450S8M9</accession>
<protein>
    <submittedName>
        <fullName evidence="2">Uncharacterized protein</fullName>
    </submittedName>
</protein>
<gene>
    <name evidence="2" type="ORF">BECKDK2373C_GA0170839_102116</name>
</gene>
<evidence type="ECO:0000313" key="2">
    <source>
        <dbReference type="EMBL" id="VFJ48266.1"/>
    </source>
</evidence>
<organism evidence="2">
    <name type="scientific">Candidatus Kentrum sp. DK</name>
    <dbReference type="NCBI Taxonomy" id="2126562"/>
    <lineage>
        <taxon>Bacteria</taxon>
        <taxon>Pseudomonadati</taxon>
        <taxon>Pseudomonadota</taxon>
        <taxon>Gammaproteobacteria</taxon>
        <taxon>Candidatus Kentrum</taxon>
    </lineage>
</organism>
<dbReference type="EMBL" id="CAADEY010000021">
    <property type="protein sequence ID" value="VFJ48266.1"/>
    <property type="molecule type" value="Genomic_DNA"/>
</dbReference>
<feature type="compositionally biased region" description="Polar residues" evidence="1">
    <location>
        <begin position="1"/>
        <end position="12"/>
    </location>
</feature>
<reference evidence="2" key="1">
    <citation type="submission" date="2019-02" db="EMBL/GenBank/DDBJ databases">
        <authorList>
            <person name="Gruber-Vodicka R. H."/>
            <person name="Seah K. B. B."/>
        </authorList>
    </citation>
    <scope>NUCLEOTIDE SEQUENCE</scope>
    <source>
        <strain evidence="2">BECK_DK161</strain>
    </source>
</reference>
<feature type="region of interest" description="Disordered" evidence="1">
    <location>
        <begin position="1"/>
        <end position="50"/>
    </location>
</feature>
<sequence>MSNFSAQSSDTAASRKADVQNPSLNGNVGQDEDLDSSPKPSFPELQMVLDGLDYSESDPKSGFSLMLHNLFSRS</sequence>
<dbReference type="AlphaFoldDB" id="A0A450S8M9"/>
<proteinExistence type="predicted"/>
<evidence type="ECO:0000256" key="1">
    <source>
        <dbReference type="SAM" id="MobiDB-lite"/>
    </source>
</evidence>